<evidence type="ECO:0000313" key="7">
    <source>
        <dbReference type="EMBL" id="MXP44330.1"/>
    </source>
</evidence>
<feature type="transmembrane region" description="Helical" evidence="6">
    <location>
        <begin position="401"/>
        <end position="420"/>
    </location>
</feature>
<feature type="transmembrane region" description="Helical" evidence="6">
    <location>
        <begin position="357"/>
        <end position="381"/>
    </location>
</feature>
<gene>
    <name evidence="7" type="ORF">GRI65_07660</name>
</gene>
<evidence type="ECO:0000256" key="1">
    <source>
        <dbReference type="ARBA" id="ARBA00004651"/>
    </source>
</evidence>
<comment type="subcellular location">
    <subcellularLocation>
        <location evidence="1">Cell membrane</location>
        <topology evidence="1">Multi-pass membrane protein</topology>
    </subcellularLocation>
</comment>
<feature type="transmembrane region" description="Helical" evidence="6">
    <location>
        <begin position="275"/>
        <end position="293"/>
    </location>
</feature>
<feature type="transmembrane region" description="Helical" evidence="6">
    <location>
        <begin position="426"/>
        <end position="447"/>
    </location>
</feature>
<dbReference type="PANTHER" id="PTHR30250">
    <property type="entry name" value="PST FAMILY PREDICTED COLANIC ACID TRANSPORTER"/>
    <property type="match status" value="1"/>
</dbReference>
<feature type="transmembrane region" description="Helical" evidence="6">
    <location>
        <begin position="149"/>
        <end position="170"/>
    </location>
</feature>
<accession>A0A845B1L9</accession>
<feature type="transmembrane region" description="Helical" evidence="6">
    <location>
        <begin position="111"/>
        <end position="137"/>
    </location>
</feature>
<keyword evidence="3 6" id="KW-0812">Transmembrane</keyword>
<feature type="transmembrane region" description="Helical" evidence="6">
    <location>
        <begin position="37"/>
        <end position="60"/>
    </location>
</feature>
<protein>
    <submittedName>
        <fullName evidence="7">Oligosaccharide flippase family protein</fullName>
    </submittedName>
</protein>
<evidence type="ECO:0000256" key="2">
    <source>
        <dbReference type="ARBA" id="ARBA00022475"/>
    </source>
</evidence>
<evidence type="ECO:0000313" key="8">
    <source>
        <dbReference type="Proteomes" id="UP000431922"/>
    </source>
</evidence>
<keyword evidence="4 6" id="KW-1133">Transmembrane helix</keyword>
<keyword evidence="5 6" id="KW-0472">Membrane</keyword>
<sequence length="466" mass="49873">MHPSSAGPAMVTQSPLTRLRASILSGEGLRTIRWRSVLHLMSGSAGNAAIMLLATLLAARTLEPEQYGVMVLILAIGRVCERLLRFESWQPLVRFVAEEEHVGTPDKIARLYLFGLLLDVSSAVTASALAIAFGLLFAGLVGLDSDNSWLIVIYACAIAVNIRGMPSAALRLGGRFKTLAYIQLFANSLRLVLAAACFLADAGVIVFIAVWTAAQILDSLLFLYCGFRALGKSGIPNPLRSSPRGLRKEFPGFLGFAFSTNLSSMVRTLTHEMDTLLVGAFAGPAMAGLYNLAKRIAKMAQQIADLIQTVVYPDLSRLWSKRSTPEFRQAVVGLQFLLLVVCLTVFVLILVAGQPLIILAFGQGYAGIYPLLLAQIVAVAFTMHSAPSRSALLAMNKPRAVLLVSVASSAAFFVAAFLLMPAMGALGANVAHIVGGALAAILFDVLIWRRIGKESSKDEPEEGSAE</sequence>
<evidence type="ECO:0000256" key="3">
    <source>
        <dbReference type="ARBA" id="ARBA00022692"/>
    </source>
</evidence>
<evidence type="ECO:0000256" key="4">
    <source>
        <dbReference type="ARBA" id="ARBA00022989"/>
    </source>
</evidence>
<keyword evidence="8" id="KW-1185">Reference proteome</keyword>
<reference evidence="7 8" key="1">
    <citation type="submission" date="2019-12" db="EMBL/GenBank/DDBJ databases">
        <title>Genomic-based taxomic classification of the family Erythrobacteraceae.</title>
        <authorList>
            <person name="Xu L."/>
        </authorList>
    </citation>
    <scope>NUCLEOTIDE SEQUENCE [LARGE SCALE GENOMIC DNA]</scope>
    <source>
        <strain evidence="7 8">KCTC 42453</strain>
    </source>
</reference>
<dbReference type="AlphaFoldDB" id="A0A845B1L9"/>
<dbReference type="InterPro" id="IPR002797">
    <property type="entry name" value="Polysacc_synth"/>
</dbReference>
<dbReference type="EMBL" id="WTYL01000002">
    <property type="protein sequence ID" value="MXP44330.1"/>
    <property type="molecule type" value="Genomic_DNA"/>
</dbReference>
<name>A0A845B1L9_9SPHN</name>
<dbReference type="Proteomes" id="UP000431922">
    <property type="component" value="Unassembled WGS sequence"/>
</dbReference>
<dbReference type="InterPro" id="IPR050833">
    <property type="entry name" value="Poly_Biosynth_Transport"/>
</dbReference>
<dbReference type="GO" id="GO:0005886">
    <property type="term" value="C:plasma membrane"/>
    <property type="evidence" value="ECO:0007669"/>
    <property type="project" value="UniProtKB-SubCell"/>
</dbReference>
<dbReference type="PANTHER" id="PTHR30250:SF31">
    <property type="entry name" value="INNER MEMBRANE PROTEIN YGHQ"/>
    <property type="match status" value="1"/>
</dbReference>
<keyword evidence="2" id="KW-1003">Cell membrane</keyword>
<comment type="caution">
    <text evidence="7">The sequence shown here is derived from an EMBL/GenBank/DDBJ whole genome shotgun (WGS) entry which is preliminary data.</text>
</comment>
<proteinExistence type="predicted"/>
<evidence type="ECO:0000256" key="5">
    <source>
        <dbReference type="ARBA" id="ARBA00023136"/>
    </source>
</evidence>
<dbReference type="Pfam" id="PF01943">
    <property type="entry name" value="Polysacc_synt"/>
    <property type="match status" value="1"/>
</dbReference>
<feature type="transmembrane region" description="Helical" evidence="6">
    <location>
        <begin position="330"/>
        <end position="351"/>
    </location>
</feature>
<feature type="transmembrane region" description="Helical" evidence="6">
    <location>
        <begin position="191"/>
        <end position="214"/>
    </location>
</feature>
<evidence type="ECO:0000256" key="6">
    <source>
        <dbReference type="SAM" id="Phobius"/>
    </source>
</evidence>
<organism evidence="7 8">
    <name type="scientific">Allopontixanthobacter sediminis</name>
    <dbReference type="NCBI Taxonomy" id="1689985"/>
    <lineage>
        <taxon>Bacteria</taxon>
        <taxon>Pseudomonadati</taxon>
        <taxon>Pseudomonadota</taxon>
        <taxon>Alphaproteobacteria</taxon>
        <taxon>Sphingomonadales</taxon>
        <taxon>Erythrobacteraceae</taxon>
        <taxon>Allopontixanthobacter</taxon>
    </lineage>
</organism>